<dbReference type="Proteomes" id="UP000095280">
    <property type="component" value="Unplaced"/>
</dbReference>
<name>A0A1I8J590_9PLAT</name>
<proteinExistence type="predicted"/>
<protein>
    <submittedName>
        <fullName evidence="2">MARVEL domain-containing protein</fullName>
    </submittedName>
</protein>
<dbReference type="AlphaFoldDB" id="A0A1I8J590"/>
<organism evidence="1 2">
    <name type="scientific">Macrostomum lignano</name>
    <dbReference type="NCBI Taxonomy" id="282301"/>
    <lineage>
        <taxon>Eukaryota</taxon>
        <taxon>Metazoa</taxon>
        <taxon>Spiralia</taxon>
        <taxon>Lophotrochozoa</taxon>
        <taxon>Platyhelminthes</taxon>
        <taxon>Rhabditophora</taxon>
        <taxon>Macrostomorpha</taxon>
        <taxon>Macrostomida</taxon>
        <taxon>Macrostomidae</taxon>
        <taxon>Macrostomum</taxon>
    </lineage>
</organism>
<reference evidence="2" key="1">
    <citation type="submission" date="2016-11" db="UniProtKB">
        <authorList>
            <consortium name="WormBaseParasite"/>
        </authorList>
    </citation>
    <scope>IDENTIFICATION</scope>
</reference>
<evidence type="ECO:0000313" key="2">
    <source>
        <dbReference type="WBParaSite" id="maker-uti_cns_0046010-snap-gene-1.4-mRNA-1"/>
    </source>
</evidence>
<accession>A0A1I8J590</accession>
<dbReference type="WBParaSite" id="maker-uti_cns_0046010-snap-gene-1.4-mRNA-1">
    <property type="protein sequence ID" value="maker-uti_cns_0046010-snap-gene-1.4-mRNA-1"/>
    <property type="gene ID" value="maker-uti_cns_0046010-snap-gene-1.4"/>
</dbReference>
<sequence>MSVANLNVTQQRCNNNDLTVTVRAGMRNSVTGLSFIQSPQLPNVDQQRLTQKQLRETRRQERLENQGTCCWRIETNQGLRYRIVADLLCALTLLPGAVAVILLSFAYIYSEPSPSEPYPWLKYALAASGCLLLLLYIAWLATGCCLYRRAVALKRPNDGGTLCKHSRRLGANQSRNDVQEIPMANQGAAQAAAGDSALTNQNNANPLILVRSPTPTPVEQQAEHTQRLLSDEV</sequence>
<evidence type="ECO:0000313" key="1">
    <source>
        <dbReference type="Proteomes" id="UP000095280"/>
    </source>
</evidence>
<keyword evidence="1" id="KW-1185">Reference proteome</keyword>